<gene>
    <name evidence="1" type="ORF">PIB30_084178</name>
</gene>
<dbReference type="EMBL" id="JASCZI010031565">
    <property type="protein sequence ID" value="MED6127033.1"/>
    <property type="molecule type" value="Genomic_DNA"/>
</dbReference>
<evidence type="ECO:0000313" key="2">
    <source>
        <dbReference type="Proteomes" id="UP001341840"/>
    </source>
</evidence>
<sequence>PGRPRVLGDGGDGMMRHMGADGDLSVAAVRVGELSGGATALARSGRTDHRAAAGGVKAVTHSDNTVVEATVCDS</sequence>
<proteinExistence type="predicted"/>
<feature type="non-terminal residue" evidence="1">
    <location>
        <position position="1"/>
    </location>
</feature>
<dbReference type="Proteomes" id="UP001341840">
    <property type="component" value="Unassembled WGS sequence"/>
</dbReference>
<organism evidence="1 2">
    <name type="scientific">Stylosanthes scabra</name>
    <dbReference type="NCBI Taxonomy" id="79078"/>
    <lineage>
        <taxon>Eukaryota</taxon>
        <taxon>Viridiplantae</taxon>
        <taxon>Streptophyta</taxon>
        <taxon>Embryophyta</taxon>
        <taxon>Tracheophyta</taxon>
        <taxon>Spermatophyta</taxon>
        <taxon>Magnoliopsida</taxon>
        <taxon>eudicotyledons</taxon>
        <taxon>Gunneridae</taxon>
        <taxon>Pentapetalae</taxon>
        <taxon>rosids</taxon>
        <taxon>fabids</taxon>
        <taxon>Fabales</taxon>
        <taxon>Fabaceae</taxon>
        <taxon>Papilionoideae</taxon>
        <taxon>50 kb inversion clade</taxon>
        <taxon>dalbergioids sensu lato</taxon>
        <taxon>Dalbergieae</taxon>
        <taxon>Pterocarpus clade</taxon>
        <taxon>Stylosanthes</taxon>
    </lineage>
</organism>
<name>A0ABU6RSC9_9FABA</name>
<accession>A0ABU6RSC9</accession>
<keyword evidence="2" id="KW-1185">Reference proteome</keyword>
<protein>
    <submittedName>
        <fullName evidence="1">Uncharacterized protein</fullName>
    </submittedName>
</protein>
<reference evidence="1 2" key="1">
    <citation type="journal article" date="2023" name="Plants (Basel)">
        <title>Bridging the Gap: Combining Genomics and Transcriptomics Approaches to Understand Stylosanthes scabra, an Orphan Legume from the Brazilian Caatinga.</title>
        <authorList>
            <person name="Ferreira-Neto J.R.C."/>
            <person name="da Silva M.D."/>
            <person name="Binneck E."/>
            <person name="de Melo N.F."/>
            <person name="da Silva R.H."/>
            <person name="de Melo A.L.T.M."/>
            <person name="Pandolfi V."/>
            <person name="Bustamante F.O."/>
            <person name="Brasileiro-Vidal A.C."/>
            <person name="Benko-Iseppon A.M."/>
        </authorList>
    </citation>
    <scope>NUCLEOTIDE SEQUENCE [LARGE SCALE GENOMIC DNA]</scope>
    <source>
        <tissue evidence="1">Leaves</tissue>
    </source>
</reference>
<evidence type="ECO:0000313" key="1">
    <source>
        <dbReference type="EMBL" id="MED6127033.1"/>
    </source>
</evidence>
<comment type="caution">
    <text evidence="1">The sequence shown here is derived from an EMBL/GenBank/DDBJ whole genome shotgun (WGS) entry which is preliminary data.</text>
</comment>